<protein>
    <recommendedName>
        <fullName evidence="4">Reverse transcriptase zinc-binding domain-containing protein</fullName>
    </recommendedName>
</protein>
<dbReference type="Proteomes" id="UP000008810">
    <property type="component" value="Chromosome 2"/>
</dbReference>
<organism evidence="1">
    <name type="scientific">Brachypodium distachyon</name>
    <name type="common">Purple false brome</name>
    <name type="synonym">Trachynia distachya</name>
    <dbReference type="NCBI Taxonomy" id="15368"/>
    <lineage>
        <taxon>Eukaryota</taxon>
        <taxon>Viridiplantae</taxon>
        <taxon>Streptophyta</taxon>
        <taxon>Embryophyta</taxon>
        <taxon>Tracheophyta</taxon>
        <taxon>Spermatophyta</taxon>
        <taxon>Magnoliopsida</taxon>
        <taxon>Liliopsida</taxon>
        <taxon>Poales</taxon>
        <taxon>Poaceae</taxon>
        <taxon>BOP clade</taxon>
        <taxon>Pooideae</taxon>
        <taxon>Stipodae</taxon>
        <taxon>Brachypodieae</taxon>
        <taxon>Brachypodium</taxon>
    </lineage>
</organism>
<evidence type="ECO:0008006" key="4">
    <source>
        <dbReference type="Google" id="ProtNLM"/>
    </source>
</evidence>
<dbReference type="InParanoid" id="A0A0Q3GBR8"/>
<evidence type="ECO:0000313" key="3">
    <source>
        <dbReference type="Proteomes" id="UP000008810"/>
    </source>
</evidence>
<dbReference type="EMBL" id="CM000881">
    <property type="protein sequence ID" value="KQK07973.1"/>
    <property type="molecule type" value="Genomic_DNA"/>
</dbReference>
<dbReference type="EnsemblPlants" id="KQK07973">
    <property type="protein sequence ID" value="KQK07973"/>
    <property type="gene ID" value="BRADI_2g38731v3"/>
</dbReference>
<accession>A0A0Q3GBR8</accession>
<dbReference type="AlphaFoldDB" id="A0A0Q3GBR8"/>
<reference evidence="2" key="3">
    <citation type="submission" date="2018-08" db="UniProtKB">
        <authorList>
            <consortium name="EnsemblPlants"/>
        </authorList>
    </citation>
    <scope>IDENTIFICATION</scope>
    <source>
        <strain evidence="2">cv. Bd21</strain>
    </source>
</reference>
<sequence>MQTEQLSDFVALWECIQGVHLSEENDSISWRWTPSGSYTTASAYRIQFAGSLPHFESRKIWKVWRHIQTWSLPSPSTTDINAHWECLIHGLPKKETRTLSERLITSWWGIWKELNRRIFRSSALPPLEVAYLVWEEVQSRSLASSIDPGDI</sequence>
<evidence type="ECO:0000313" key="1">
    <source>
        <dbReference type="EMBL" id="KQK07973.1"/>
    </source>
</evidence>
<dbReference type="OrthoDB" id="695058at2759"/>
<keyword evidence="3" id="KW-1185">Reference proteome</keyword>
<evidence type="ECO:0000313" key="2">
    <source>
        <dbReference type="EnsemblPlants" id="KQK07973"/>
    </source>
</evidence>
<proteinExistence type="predicted"/>
<gene>
    <name evidence="1" type="ORF">BRADI_2g38731v3</name>
</gene>
<dbReference type="Gramene" id="KQK07973">
    <property type="protein sequence ID" value="KQK07973"/>
    <property type="gene ID" value="BRADI_2g38731v3"/>
</dbReference>
<reference evidence="1" key="2">
    <citation type="submission" date="2017-06" db="EMBL/GenBank/DDBJ databases">
        <title>WGS assembly of Brachypodium distachyon.</title>
        <authorList>
            <consortium name="The International Brachypodium Initiative"/>
            <person name="Lucas S."/>
            <person name="Harmon-Smith M."/>
            <person name="Lail K."/>
            <person name="Tice H."/>
            <person name="Grimwood J."/>
            <person name="Bruce D."/>
            <person name="Barry K."/>
            <person name="Shu S."/>
            <person name="Lindquist E."/>
            <person name="Wang M."/>
            <person name="Pitluck S."/>
            <person name="Vogel J.P."/>
            <person name="Garvin D.F."/>
            <person name="Mockler T.C."/>
            <person name="Schmutz J."/>
            <person name="Rokhsar D."/>
            <person name="Bevan M.W."/>
        </authorList>
    </citation>
    <scope>NUCLEOTIDE SEQUENCE</scope>
    <source>
        <strain evidence="1">Bd21</strain>
    </source>
</reference>
<reference evidence="1 2" key="1">
    <citation type="journal article" date="2010" name="Nature">
        <title>Genome sequencing and analysis of the model grass Brachypodium distachyon.</title>
        <authorList>
            <consortium name="International Brachypodium Initiative"/>
        </authorList>
    </citation>
    <scope>NUCLEOTIDE SEQUENCE [LARGE SCALE GENOMIC DNA]</scope>
    <source>
        <strain evidence="1 2">Bd21</strain>
    </source>
</reference>
<name>A0A0Q3GBR8_BRADI</name>